<dbReference type="Pfam" id="PF05163">
    <property type="entry name" value="DinB"/>
    <property type="match status" value="1"/>
</dbReference>
<dbReference type="RefSeq" id="WP_073039330.1">
    <property type="nucleotide sequence ID" value="NZ_FQUO01000001.1"/>
</dbReference>
<proteinExistence type="inferred from homology"/>
<keyword evidence="5" id="KW-1185">Reference proteome</keyword>
<keyword evidence="2 3" id="KW-0479">Metal-binding</keyword>
<dbReference type="SUPFAM" id="SSF109854">
    <property type="entry name" value="DinB/YfiT-like putative metalloenzymes"/>
    <property type="match status" value="1"/>
</dbReference>
<dbReference type="STRING" id="1302690.BUE76_01195"/>
<comment type="similarity">
    <text evidence="1">Belongs to the DinB family.</text>
</comment>
<gene>
    <name evidence="4" type="ORF">SAMN05444008_101324</name>
</gene>
<dbReference type="InterPro" id="IPR007837">
    <property type="entry name" value="DinB"/>
</dbReference>
<evidence type="ECO:0000256" key="2">
    <source>
        <dbReference type="ARBA" id="ARBA00022723"/>
    </source>
</evidence>
<dbReference type="GO" id="GO:0046872">
    <property type="term" value="F:metal ion binding"/>
    <property type="evidence" value="ECO:0007669"/>
    <property type="project" value="UniProtKB-KW"/>
</dbReference>
<name>A0A1M4T388_9BACT</name>
<dbReference type="AlphaFoldDB" id="A0A1M4T388"/>
<dbReference type="InterPro" id="IPR034660">
    <property type="entry name" value="DinB/YfiT-like"/>
</dbReference>
<dbReference type="Gene3D" id="1.20.120.450">
    <property type="entry name" value="dinb family like domain"/>
    <property type="match status" value="1"/>
</dbReference>
<dbReference type="EMBL" id="FQUO01000001">
    <property type="protein sequence ID" value="SHE38818.1"/>
    <property type="molecule type" value="Genomic_DNA"/>
</dbReference>
<accession>A0A1M4T388</accession>
<organism evidence="4 5">
    <name type="scientific">Cnuella takakiae</name>
    <dbReference type="NCBI Taxonomy" id="1302690"/>
    <lineage>
        <taxon>Bacteria</taxon>
        <taxon>Pseudomonadati</taxon>
        <taxon>Bacteroidota</taxon>
        <taxon>Chitinophagia</taxon>
        <taxon>Chitinophagales</taxon>
        <taxon>Chitinophagaceae</taxon>
        <taxon>Cnuella</taxon>
    </lineage>
</organism>
<reference evidence="4 5" key="1">
    <citation type="submission" date="2016-11" db="EMBL/GenBank/DDBJ databases">
        <authorList>
            <person name="Jaros S."/>
            <person name="Januszkiewicz K."/>
            <person name="Wedrychowicz H."/>
        </authorList>
    </citation>
    <scope>NUCLEOTIDE SEQUENCE [LARGE SCALE GENOMIC DNA]</scope>
    <source>
        <strain evidence="4 5">DSM 26897</strain>
    </source>
</reference>
<evidence type="ECO:0000313" key="4">
    <source>
        <dbReference type="EMBL" id="SHE38818.1"/>
    </source>
</evidence>
<protein>
    <submittedName>
        <fullName evidence="4">Uncharacterized damage-inducible protein DinB (Forms a four-helix bundle)</fullName>
    </submittedName>
</protein>
<evidence type="ECO:0000313" key="5">
    <source>
        <dbReference type="Proteomes" id="UP000184368"/>
    </source>
</evidence>
<evidence type="ECO:0000256" key="1">
    <source>
        <dbReference type="ARBA" id="ARBA00008635"/>
    </source>
</evidence>
<evidence type="ECO:0000256" key="3">
    <source>
        <dbReference type="PIRSR" id="PIRSR607837-1"/>
    </source>
</evidence>
<feature type="binding site" evidence="3">
    <location>
        <position position="47"/>
    </location>
    <ligand>
        <name>a divalent metal cation</name>
        <dbReference type="ChEBI" id="CHEBI:60240"/>
    </ligand>
</feature>
<sequence>MTLIEFFKKQYEEEGAITRKFLALVKEDDFGFKPHPRSMVMKELVKHLADLPGWIHLVLTTEELDFENAYVQPEIKDSEDMMAYFEQRYQEGLSMLVPENEAQMQLPWTLRNGDIVYWTDLKMEMIRTSLSQQIHHRAQLGVYLRLLDIPIPGSYGPSADENEFAAMEAAAA</sequence>
<feature type="binding site" evidence="3">
    <location>
        <position position="136"/>
    </location>
    <ligand>
        <name>a divalent metal cation</name>
        <dbReference type="ChEBI" id="CHEBI:60240"/>
    </ligand>
</feature>
<dbReference type="Proteomes" id="UP000184368">
    <property type="component" value="Unassembled WGS sequence"/>
</dbReference>
<dbReference type="OrthoDB" id="119432at2"/>